<dbReference type="InterPro" id="IPR036236">
    <property type="entry name" value="Znf_C2H2_sf"/>
</dbReference>
<protein>
    <recommendedName>
        <fullName evidence="9">C2H2-type domain-containing protein</fullName>
    </recommendedName>
</protein>
<evidence type="ECO:0000256" key="7">
    <source>
        <dbReference type="ARBA" id="ARBA00023242"/>
    </source>
</evidence>
<dbReference type="GO" id="GO:0008270">
    <property type="term" value="F:zinc ion binding"/>
    <property type="evidence" value="ECO:0007669"/>
    <property type="project" value="UniProtKB-KW"/>
</dbReference>
<evidence type="ECO:0000256" key="3">
    <source>
        <dbReference type="ARBA" id="ARBA00022737"/>
    </source>
</evidence>
<dbReference type="InterPro" id="IPR050589">
    <property type="entry name" value="Ikaros_C2H2-ZF"/>
</dbReference>
<dbReference type="GO" id="GO:0005634">
    <property type="term" value="C:nucleus"/>
    <property type="evidence" value="ECO:0007669"/>
    <property type="project" value="UniProtKB-SubCell"/>
</dbReference>
<evidence type="ECO:0000256" key="8">
    <source>
        <dbReference type="PROSITE-ProRule" id="PRU00042"/>
    </source>
</evidence>
<dbReference type="Ensembl" id="ENSBMST00010018065.1">
    <property type="protein sequence ID" value="ENSBMSP00010016334.1"/>
    <property type="gene ID" value="ENSBMSG00010011877.1"/>
</dbReference>
<dbReference type="FunFam" id="3.30.160.60:FF:001804">
    <property type="entry name" value="E4F transcription factor 1"/>
    <property type="match status" value="1"/>
</dbReference>
<sequence>MGPGLSGEGEQAQVKLLVNKDGRYVCMLLAAPPPQGSILKAHMVTHSSRKDHECKLCGASFRTKGSLIRHHRRHTDERPYKCAKCGKSFRESGALTRHLKSLTPCTEKIRFSMSKDVVVGKEDTPTGPGASTVGTVTSSAMTGGPMETSPVIHLVTDAKGTVIHEVHVQMQELPLGIKALTPEPPGPEELPCSSEGSRENLLHQAMQNSGIVLERVPGEEGALEPAPPTVSSPQPLGDGPPELPLLEVEQVETQVASEASAVPRTHPCPQCSETFPTAATLEAHKRGHAVWQGLPQGLPAQEAPGGACARAPLPLWGLREALQDHRPCPRPPALWQVLQDQECPAGALPDTPGGEAARVPILQPRLPGEGLAGAARAAPHGREALQVLQVRPRLCRAWHTQPAPAYQR</sequence>
<keyword evidence="3" id="KW-0677">Repeat</keyword>
<dbReference type="AlphaFoldDB" id="A0A8C0D6U9"/>
<dbReference type="SMART" id="SM00355">
    <property type="entry name" value="ZnF_C2H2"/>
    <property type="match status" value="3"/>
</dbReference>
<keyword evidence="4 8" id="KW-0863">Zinc-finger</keyword>
<dbReference type="InterPro" id="IPR013087">
    <property type="entry name" value="Znf_C2H2_type"/>
</dbReference>
<name>A0A8C0D6U9_BALMU</name>
<dbReference type="Pfam" id="PF00096">
    <property type="entry name" value="zf-C2H2"/>
    <property type="match status" value="3"/>
</dbReference>
<accession>A0A8C0D6U9</accession>
<dbReference type="OMA" id="RGHAVWQ"/>
<dbReference type="SUPFAM" id="SSF57667">
    <property type="entry name" value="beta-beta-alpha zinc fingers"/>
    <property type="match status" value="1"/>
</dbReference>
<evidence type="ECO:0000256" key="5">
    <source>
        <dbReference type="ARBA" id="ARBA00022833"/>
    </source>
</evidence>
<organism evidence="10">
    <name type="scientific">Balaenoptera musculus</name>
    <name type="common">Blue whale</name>
    <dbReference type="NCBI Taxonomy" id="9771"/>
    <lineage>
        <taxon>Eukaryota</taxon>
        <taxon>Metazoa</taxon>
        <taxon>Chordata</taxon>
        <taxon>Craniata</taxon>
        <taxon>Vertebrata</taxon>
        <taxon>Euteleostomi</taxon>
        <taxon>Mammalia</taxon>
        <taxon>Eutheria</taxon>
        <taxon>Laurasiatheria</taxon>
        <taxon>Artiodactyla</taxon>
        <taxon>Whippomorpha</taxon>
        <taxon>Cetacea</taxon>
        <taxon>Mysticeti</taxon>
        <taxon>Balaenopteridae</taxon>
        <taxon>Balaenoptera</taxon>
    </lineage>
</organism>
<dbReference type="PROSITE" id="PS50157">
    <property type="entry name" value="ZINC_FINGER_C2H2_2"/>
    <property type="match status" value="3"/>
</dbReference>
<dbReference type="GeneTree" id="ENSGT00840000129970"/>
<keyword evidence="6" id="KW-0238">DNA-binding</keyword>
<comment type="subcellular location">
    <subcellularLocation>
        <location evidence="1">Nucleus</location>
    </subcellularLocation>
</comment>
<dbReference type="PROSITE" id="PS00028">
    <property type="entry name" value="ZINC_FINGER_C2H2_1"/>
    <property type="match status" value="2"/>
</dbReference>
<feature type="domain" description="C2H2-type" evidence="9">
    <location>
        <begin position="266"/>
        <end position="289"/>
    </location>
</feature>
<evidence type="ECO:0000256" key="1">
    <source>
        <dbReference type="ARBA" id="ARBA00004123"/>
    </source>
</evidence>
<dbReference type="Gene3D" id="3.30.160.60">
    <property type="entry name" value="Classic Zinc Finger"/>
    <property type="match status" value="3"/>
</dbReference>
<dbReference type="PANTHER" id="PTHR24404">
    <property type="entry name" value="ZINC FINGER PROTEIN"/>
    <property type="match status" value="1"/>
</dbReference>
<evidence type="ECO:0000256" key="2">
    <source>
        <dbReference type="ARBA" id="ARBA00022723"/>
    </source>
</evidence>
<evidence type="ECO:0000256" key="6">
    <source>
        <dbReference type="ARBA" id="ARBA00023125"/>
    </source>
</evidence>
<feature type="domain" description="C2H2-type" evidence="9">
    <location>
        <begin position="52"/>
        <end position="79"/>
    </location>
</feature>
<dbReference type="PANTHER" id="PTHR24404:SF114">
    <property type="entry name" value="KLUMPFUSS, ISOFORM B-RELATED"/>
    <property type="match status" value="1"/>
</dbReference>
<keyword evidence="5" id="KW-0862">Zinc</keyword>
<evidence type="ECO:0000256" key="4">
    <source>
        <dbReference type="ARBA" id="ARBA00022771"/>
    </source>
</evidence>
<dbReference type="GO" id="GO:0003677">
    <property type="term" value="F:DNA binding"/>
    <property type="evidence" value="ECO:0007669"/>
    <property type="project" value="UniProtKB-KW"/>
</dbReference>
<proteinExistence type="predicted"/>
<evidence type="ECO:0000313" key="10">
    <source>
        <dbReference type="Ensembl" id="ENSBMSP00010016334.1"/>
    </source>
</evidence>
<reference evidence="10" key="1">
    <citation type="submission" date="2023-09" db="UniProtKB">
        <authorList>
            <consortium name="Ensembl"/>
        </authorList>
    </citation>
    <scope>IDENTIFICATION</scope>
</reference>
<evidence type="ECO:0000259" key="9">
    <source>
        <dbReference type="PROSITE" id="PS50157"/>
    </source>
</evidence>
<dbReference type="FunFam" id="3.30.160.60:FF:000715">
    <property type="entry name" value="Transcription factor E4F1 isoform 1"/>
    <property type="match status" value="1"/>
</dbReference>
<keyword evidence="7" id="KW-0539">Nucleus</keyword>
<feature type="domain" description="C2H2-type" evidence="9">
    <location>
        <begin position="80"/>
        <end position="109"/>
    </location>
</feature>
<keyword evidence="2" id="KW-0479">Metal-binding</keyword>